<accession>A0AAD8NQI5</accession>
<dbReference type="CDD" id="cd22744">
    <property type="entry name" value="OTU"/>
    <property type="match status" value="1"/>
</dbReference>
<comment type="caution">
    <text evidence="1">The sequence shown here is derived from an EMBL/GenBank/DDBJ whole genome shotgun (WGS) entry which is preliminary data.</text>
</comment>
<reference evidence="1" key="1">
    <citation type="journal article" date="2023" name="bioRxiv">
        <title>Improved chromosome-level genome assembly for marigold (Tagetes erecta).</title>
        <authorList>
            <person name="Jiang F."/>
            <person name="Yuan L."/>
            <person name="Wang S."/>
            <person name="Wang H."/>
            <person name="Xu D."/>
            <person name="Wang A."/>
            <person name="Fan W."/>
        </authorList>
    </citation>
    <scope>NUCLEOTIDE SEQUENCE</scope>
    <source>
        <strain evidence="1">WSJ</strain>
        <tissue evidence="1">Leaf</tissue>
    </source>
</reference>
<protein>
    <recommendedName>
        <fullName evidence="3">OTU domain-containing protein</fullName>
    </recommendedName>
</protein>
<dbReference type="AlphaFoldDB" id="A0AAD8NQI5"/>
<gene>
    <name evidence="1" type="ORF">QVD17_19908</name>
</gene>
<name>A0AAD8NQI5_TARER</name>
<proteinExistence type="predicted"/>
<evidence type="ECO:0008006" key="3">
    <source>
        <dbReference type="Google" id="ProtNLM"/>
    </source>
</evidence>
<dbReference type="EMBL" id="JAUHHV010000005">
    <property type="protein sequence ID" value="KAK1424575.1"/>
    <property type="molecule type" value="Genomic_DNA"/>
</dbReference>
<organism evidence="1 2">
    <name type="scientific">Tagetes erecta</name>
    <name type="common">African marigold</name>
    <dbReference type="NCBI Taxonomy" id="13708"/>
    <lineage>
        <taxon>Eukaryota</taxon>
        <taxon>Viridiplantae</taxon>
        <taxon>Streptophyta</taxon>
        <taxon>Embryophyta</taxon>
        <taxon>Tracheophyta</taxon>
        <taxon>Spermatophyta</taxon>
        <taxon>Magnoliopsida</taxon>
        <taxon>eudicotyledons</taxon>
        <taxon>Gunneridae</taxon>
        <taxon>Pentapetalae</taxon>
        <taxon>asterids</taxon>
        <taxon>campanulids</taxon>
        <taxon>Asterales</taxon>
        <taxon>Asteraceae</taxon>
        <taxon>Asteroideae</taxon>
        <taxon>Heliantheae alliance</taxon>
        <taxon>Tageteae</taxon>
        <taxon>Tagetes</taxon>
    </lineage>
</organism>
<evidence type="ECO:0000313" key="2">
    <source>
        <dbReference type="Proteomes" id="UP001229421"/>
    </source>
</evidence>
<sequence length="351" mass="40099">MVGALYSQNMETRDILQAIRQMNPKCVATTKTINNVIQKIKEESNVGETPMQILFSLLRLKHNAYNKFSTTLMFDQPSMVSHKALDLLVDGLSCACSCRLYTGCGLSCVCRLNKCKQAVIPGRHSSVVDMNEPLHTPSVHIYSGRHSVHCSMDHGRRDSFINLNSIPPQYDFFGMSQDVTQNSFVEPLKPVRQSTYEPGDEERFNFIRFAPYIPKVFHPYISSTVDVRGDGNCGFRSVAVGLGLPEHEWQFIRSELYQELTGRKEIYEAIFGCFYFNLKESLPFYELSFATQPKWLIIPETGVLIANRLWLRESERQMMRLLLLREKARRRTTRGVVVSRSSPGSAVSSRY</sequence>
<keyword evidence="2" id="KW-1185">Reference proteome</keyword>
<evidence type="ECO:0000313" key="1">
    <source>
        <dbReference type="EMBL" id="KAK1424575.1"/>
    </source>
</evidence>
<dbReference type="Proteomes" id="UP001229421">
    <property type="component" value="Unassembled WGS sequence"/>
</dbReference>